<keyword evidence="3" id="KW-0808">Transferase</keyword>
<name>A0A7W3N363_9ACTN</name>
<keyword evidence="7" id="KW-0472">Membrane</keyword>
<dbReference type="EMBL" id="JACJII010000001">
    <property type="protein sequence ID" value="MBA9006680.1"/>
    <property type="molecule type" value="Genomic_DNA"/>
</dbReference>
<dbReference type="Proteomes" id="UP000539313">
    <property type="component" value="Unassembled WGS sequence"/>
</dbReference>
<keyword evidence="11 13" id="KW-0961">Cell wall biogenesis/degradation</keyword>
<dbReference type="Gene3D" id="2.60.40.3710">
    <property type="match status" value="1"/>
</dbReference>
<comment type="caution">
    <text evidence="16">The sequence shown here is derived from an EMBL/GenBank/DDBJ whole genome shotgun (WGS) entry which is preliminary data.</text>
</comment>
<comment type="pathway">
    <text evidence="1 13">Cell wall biogenesis; peptidoglycan biosynthesis.</text>
</comment>
<proteinExistence type="predicted"/>
<feature type="compositionally biased region" description="Low complexity" evidence="14">
    <location>
        <begin position="409"/>
        <end position="419"/>
    </location>
</feature>
<keyword evidence="17" id="KW-1185">Reference proteome</keyword>
<evidence type="ECO:0000256" key="6">
    <source>
        <dbReference type="ARBA" id="ARBA00022984"/>
    </source>
</evidence>
<evidence type="ECO:0000256" key="2">
    <source>
        <dbReference type="ARBA" id="ARBA00022475"/>
    </source>
</evidence>
<dbReference type="PANTHER" id="PTHR30582">
    <property type="entry name" value="L,D-TRANSPEPTIDASE"/>
    <property type="match status" value="1"/>
</dbReference>
<feature type="active site" description="Nucleophile" evidence="13">
    <location>
        <position position="344"/>
    </location>
</feature>
<evidence type="ECO:0000256" key="12">
    <source>
        <dbReference type="ARBA" id="ARBA00060592"/>
    </source>
</evidence>
<sequence length="438" mass="47529">MNGGVRNPEGRRPIRTAGAMAAAATLAVAAAGCSGDDAEPVRPLPIGLSVVPHGATGVPPENPIVVRVHDGTLQNVTVRSGGEQVEGSLSGDRGEWRSRWALTPGAGYEVVATAMGRDGRTRTVTSRFTTRRVAQGIEASVEAPNPGETVGIGMPIILRFDRPVTDKAAVERALEVRSSRRVEGAWHWFAEDQSVVFRPRRYWPAHTNVRLIAHLNGVRAVRDGYATQDLDLRFRIGEAHTSVASARTHRMVVYRNGRKIRDFPISMGKGTLRKYTTTNGVHLTMDKGNPVIMDSSTVGCPPGCPDYYRQTVYWSVRISNSGEYVHAAPWSVGSQGRANVSHGCVNMAPEAARWFYNFSYRGDPYTVTGTDRELEPDNGWGYWQLGWRKWVAGSALGQSVMAGPEGSTPVRPRWQARRPPAAPSPSPSAAIPSATRGG</sequence>
<keyword evidence="9 16" id="KW-0449">Lipoprotein</keyword>
<evidence type="ECO:0000256" key="11">
    <source>
        <dbReference type="ARBA" id="ARBA00023316"/>
    </source>
</evidence>
<keyword evidence="8" id="KW-0564">Palmitate</keyword>
<dbReference type="GO" id="GO:0016746">
    <property type="term" value="F:acyltransferase activity"/>
    <property type="evidence" value="ECO:0007669"/>
    <property type="project" value="UniProtKB-KW"/>
</dbReference>
<evidence type="ECO:0000313" key="17">
    <source>
        <dbReference type="Proteomes" id="UP000539313"/>
    </source>
</evidence>
<comment type="pathway">
    <text evidence="12">Glycan biosynthesis.</text>
</comment>
<dbReference type="PANTHER" id="PTHR30582:SF2">
    <property type="entry name" value="L,D-TRANSPEPTIDASE YCIB-RELATED"/>
    <property type="match status" value="1"/>
</dbReference>
<keyword evidence="5 13" id="KW-0133">Cell shape</keyword>
<evidence type="ECO:0000259" key="15">
    <source>
        <dbReference type="PROSITE" id="PS52029"/>
    </source>
</evidence>
<dbReference type="Gene3D" id="2.60.40.3780">
    <property type="match status" value="1"/>
</dbReference>
<feature type="domain" description="L,D-TPase catalytic" evidence="15">
    <location>
        <begin position="240"/>
        <end position="368"/>
    </location>
</feature>
<keyword evidence="10" id="KW-0012">Acyltransferase</keyword>
<dbReference type="PROSITE" id="PS51257">
    <property type="entry name" value="PROKAR_LIPOPROTEIN"/>
    <property type="match status" value="1"/>
</dbReference>
<gene>
    <name evidence="16" type="ORF">HNR21_005562</name>
</gene>
<dbReference type="FunFam" id="2.40.440.10:FF:000005">
    <property type="entry name" value="L,D-transpeptidase 2"/>
    <property type="match status" value="1"/>
</dbReference>
<accession>A0A7W3N363</accession>
<keyword evidence="6 13" id="KW-0573">Peptidoglycan synthesis</keyword>
<dbReference type="PROSITE" id="PS52029">
    <property type="entry name" value="LD_TPASE"/>
    <property type="match status" value="1"/>
</dbReference>
<keyword evidence="4" id="KW-0732">Signal</keyword>
<evidence type="ECO:0000256" key="9">
    <source>
        <dbReference type="ARBA" id="ARBA00023288"/>
    </source>
</evidence>
<dbReference type="GO" id="GO:0005576">
    <property type="term" value="C:extracellular region"/>
    <property type="evidence" value="ECO:0007669"/>
    <property type="project" value="TreeGrafter"/>
</dbReference>
<dbReference type="AlphaFoldDB" id="A0A7W3N363"/>
<dbReference type="Pfam" id="PF03734">
    <property type="entry name" value="YkuD"/>
    <property type="match status" value="1"/>
</dbReference>
<dbReference type="GO" id="GO:0071555">
    <property type="term" value="P:cell wall organization"/>
    <property type="evidence" value="ECO:0007669"/>
    <property type="project" value="UniProtKB-UniRule"/>
</dbReference>
<dbReference type="InterPro" id="IPR050979">
    <property type="entry name" value="LD-transpeptidase"/>
</dbReference>
<feature type="active site" description="Proton donor/acceptor" evidence="13">
    <location>
        <position position="326"/>
    </location>
</feature>
<dbReference type="InterPro" id="IPR038063">
    <property type="entry name" value="Transpep_catalytic_dom"/>
</dbReference>
<dbReference type="InterPro" id="IPR041280">
    <property type="entry name" value="Big_10"/>
</dbReference>
<dbReference type="CDD" id="cd16913">
    <property type="entry name" value="YkuD_like"/>
    <property type="match status" value="1"/>
</dbReference>
<keyword evidence="2" id="KW-1003">Cell membrane</keyword>
<evidence type="ECO:0000256" key="1">
    <source>
        <dbReference type="ARBA" id="ARBA00004752"/>
    </source>
</evidence>
<reference evidence="16 17" key="1">
    <citation type="submission" date="2020-08" db="EMBL/GenBank/DDBJ databases">
        <title>Sequencing the genomes of 1000 actinobacteria strains.</title>
        <authorList>
            <person name="Klenk H.-P."/>
        </authorList>
    </citation>
    <scope>NUCLEOTIDE SEQUENCE [LARGE SCALE GENOMIC DNA]</scope>
    <source>
        <strain evidence="16 17">DSM 45823</strain>
    </source>
</reference>
<evidence type="ECO:0000256" key="14">
    <source>
        <dbReference type="SAM" id="MobiDB-lite"/>
    </source>
</evidence>
<dbReference type="SUPFAM" id="SSF141523">
    <property type="entry name" value="L,D-transpeptidase catalytic domain-like"/>
    <property type="match status" value="1"/>
</dbReference>
<evidence type="ECO:0000256" key="10">
    <source>
        <dbReference type="ARBA" id="ARBA00023315"/>
    </source>
</evidence>
<dbReference type="Gene3D" id="2.40.440.10">
    <property type="entry name" value="L,D-transpeptidase catalytic domain-like"/>
    <property type="match status" value="1"/>
</dbReference>
<dbReference type="GO" id="GO:0071972">
    <property type="term" value="F:peptidoglycan L,D-transpeptidase activity"/>
    <property type="evidence" value="ECO:0007669"/>
    <property type="project" value="TreeGrafter"/>
</dbReference>
<dbReference type="InterPro" id="IPR005490">
    <property type="entry name" value="LD_TPept_cat_dom"/>
</dbReference>
<evidence type="ECO:0000256" key="3">
    <source>
        <dbReference type="ARBA" id="ARBA00022679"/>
    </source>
</evidence>
<feature type="region of interest" description="Disordered" evidence="14">
    <location>
        <begin position="401"/>
        <end position="438"/>
    </location>
</feature>
<organism evidence="16 17">
    <name type="scientific">Thermomonospora cellulosilytica</name>
    <dbReference type="NCBI Taxonomy" id="1411118"/>
    <lineage>
        <taxon>Bacteria</taxon>
        <taxon>Bacillati</taxon>
        <taxon>Actinomycetota</taxon>
        <taxon>Actinomycetes</taxon>
        <taxon>Streptosporangiales</taxon>
        <taxon>Thermomonosporaceae</taxon>
        <taxon>Thermomonospora</taxon>
    </lineage>
</organism>
<dbReference type="UniPathway" id="UPA00219"/>
<evidence type="ECO:0000256" key="5">
    <source>
        <dbReference type="ARBA" id="ARBA00022960"/>
    </source>
</evidence>
<protein>
    <submittedName>
        <fullName evidence="16">Lipoprotein-anchoring transpeptidase ErfK/SrfK</fullName>
    </submittedName>
</protein>
<dbReference type="RefSeq" id="WP_312881344.1">
    <property type="nucleotide sequence ID" value="NZ_JACJII010000001.1"/>
</dbReference>
<evidence type="ECO:0000256" key="7">
    <source>
        <dbReference type="ARBA" id="ARBA00023136"/>
    </source>
</evidence>
<dbReference type="GO" id="GO:0018104">
    <property type="term" value="P:peptidoglycan-protein cross-linking"/>
    <property type="evidence" value="ECO:0007669"/>
    <property type="project" value="TreeGrafter"/>
</dbReference>
<dbReference type="GO" id="GO:0008360">
    <property type="term" value="P:regulation of cell shape"/>
    <property type="evidence" value="ECO:0007669"/>
    <property type="project" value="UniProtKB-UniRule"/>
</dbReference>
<evidence type="ECO:0000313" key="16">
    <source>
        <dbReference type="EMBL" id="MBA9006680.1"/>
    </source>
</evidence>
<evidence type="ECO:0000256" key="13">
    <source>
        <dbReference type="PROSITE-ProRule" id="PRU01373"/>
    </source>
</evidence>
<feature type="compositionally biased region" description="Low complexity" evidence="14">
    <location>
        <begin position="427"/>
        <end position="438"/>
    </location>
</feature>
<dbReference type="Pfam" id="PF17964">
    <property type="entry name" value="Big_10"/>
    <property type="match status" value="1"/>
</dbReference>
<evidence type="ECO:0000256" key="8">
    <source>
        <dbReference type="ARBA" id="ARBA00023139"/>
    </source>
</evidence>
<dbReference type="CDD" id="cd13432">
    <property type="entry name" value="LDT_IgD_like_2"/>
    <property type="match status" value="1"/>
</dbReference>
<evidence type="ECO:0000256" key="4">
    <source>
        <dbReference type="ARBA" id="ARBA00022729"/>
    </source>
</evidence>